<keyword evidence="3 7" id="KW-1134">Transmembrane beta strand</keyword>
<gene>
    <name evidence="10" type="ORF">QTN47_24190</name>
</gene>
<dbReference type="Proteomes" id="UP001560573">
    <property type="component" value="Unassembled WGS sequence"/>
</dbReference>
<feature type="domain" description="TonB-dependent receptor plug" evidence="9">
    <location>
        <begin position="124"/>
        <end position="222"/>
    </location>
</feature>
<name>A0ABV3ZNE3_9BACT</name>
<dbReference type="Pfam" id="PF07715">
    <property type="entry name" value="Plug"/>
    <property type="match status" value="1"/>
</dbReference>
<dbReference type="RefSeq" id="WP_369332040.1">
    <property type="nucleotide sequence ID" value="NZ_JAULBC010000009.1"/>
</dbReference>
<evidence type="ECO:0000256" key="6">
    <source>
        <dbReference type="ARBA" id="ARBA00023237"/>
    </source>
</evidence>
<dbReference type="Gene3D" id="2.170.130.10">
    <property type="entry name" value="TonB-dependent receptor, plug domain"/>
    <property type="match status" value="1"/>
</dbReference>
<evidence type="ECO:0000256" key="8">
    <source>
        <dbReference type="SAM" id="SignalP"/>
    </source>
</evidence>
<keyword evidence="8" id="KW-0732">Signal</keyword>
<keyword evidence="5 7" id="KW-0472">Membrane</keyword>
<dbReference type="InterPro" id="IPR008969">
    <property type="entry name" value="CarboxyPept-like_regulatory"/>
</dbReference>
<evidence type="ECO:0000256" key="4">
    <source>
        <dbReference type="ARBA" id="ARBA00022692"/>
    </source>
</evidence>
<organism evidence="10 11">
    <name type="scientific">Danxiaibacter flavus</name>
    <dbReference type="NCBI Taxonomy" id="3049108"/>
    <lineage>
        <taxon>Bacteria</taxon>
        <taxon>Pseudomonadati</taxon>
        <taxon>Bacteroidota</taxon>
        <taxon>Chitinophagia</taxon>
        <taxon>Chitinophagales</taxon>
        <taxon>Chitinophagaceae</taxon>
        <taxon>Danxiaibacter</taxon>
    </lineage>
</organism>
<accession>A0ABV3ZNE3</accession>
<dbReference type="EMBL" id="JAULBC010000009">
    <property type="protein sequence ID" value="MEX6690629.1"/>
    <property type="molecule type" value="Genomic_DNA"/>
</dbReference>
<protein>
    <submittedName>
        <fullName evidence="10">SusC/RagA family TonB-linked outer membrane protein</fullName>
    </submittedName>
</protein>
<keyword evidence="6 7" id="KW-0998">Cell outer membrane</keyword>
<comment type="subcellular location">
    <subcellularLocation>
        <location evidence="1 7">Cell outer membrane</location>
        <topology evidence="1 7">Multi-pass membrane protein</topology>
    </subcellularLocation>
</comment>
<dbReference type="SUPFAM" id="SSF49464">
    <property type="entry name" value="Carboxypeptidase regulatory domain-like"/>
    <property type="match status" value="1"/>
</dbReference>
<keyword evidence="11" id="KW-1185">Reference proteome</keyword>
<reference evidence="10 11" key="1">
    <citation type="submission" date="2023-07" db="EMBL/GenBank/DDBJ databases">
        <authorList>
            <person name="Lian W.-H."/>
        </authorList>
    </citation>
    <scope>NUCLEOTIDE SEQUENCE [LARGE SCALE GENOMIC DNA]</scope>
    <source>
        <strain evidence="10 11">SYSU DXS3180</strain>
    </source>
</reference>
<dbReference type="PROSITE" id="PS52016">
    <property type="entry name" value="TONB_DEPENDENT_REC_3"/>
    <property type="match status" value="1"/>
</dbReference>
<evidence type="ECO:0000313" key="10">
    <source>
        <dbReference type="EMBL" id="MEX6690629.1"/>
    </source>
</evidence>
<dbReference type="InterPro" id="IPR037066">
    <property type="entry name" value="Plug_dom_sf"/>
</dbReference>
<comment type="caution">
    <text evidence="10">The sequence shown here is derived from an EMBL/GenBank/DDBJ whole genome shotgun (WGS) entry which is preliminary data.</text>
</comment>
<evidence type="ECO:0000259" key="9">
    <source>
        <dbReference type="Pfam" id="PF07715"/>
    </source>
</evidence>
<dbReference type="InterPro" id="IPR036942">
    <property type="entry name" value="Beta-barrel_TonB_sf"/>
</dbReference>
<feature type="chain" id="PRO_5047458776" evidence="8">
    <location>
        <begin position="28"/>
        <end position="1113"/>
    </location>
</feature>
<dbReference type="InterPro" id="IPR023996">
    <property type="entry name" value="TonB-dep_OMP_SusC/RagA"/>
</dbReference>
<evidence type="ECO:0000256" key="7">
    <source>
        <dbReference type="PROSITE-ProRule" id="PRU01360"/>
    </source>
</evidence>
<evidence type="ECO:0000256" key="1">
    <source>
        <dbReference type="ARBA" id="ARBA00004571"/>
    </source>
</evidence>
<evidence type="ECO:0000256" key="5">
    <source>
        <dbReference type="ARBA" id="ARBA00023136"/>
    </source>
</evidence>
<dbReference type="SUPFAM" id="SSF56935">
    <property type="entry name" value="Porins"/>
    <property type="match status" value="1"/>
</dbReference>
<dbReference type="InterPro" id="IPR039426">
    <property type="entry name" value="TonB-dep_rcpt-like"/>
</dbReference>
<comment type="similarity">
    <text evidence="7">Belongs to the TonB-dependent receptor family.</text>
</comment>
<evidence type="ECO:0000313" key="11">
    <source>
        <dbReference type="Proteomes" id="UP001560573"/>
    </source>
</evidence>
<keyword evidence="4 7" id="KW-0812">Transmembrane</keyword>
<dbReference type="InterPro" id="IPR012910">
    <property type="entry name" value="Plug_dom"/>
</dbReference>
<evidence type="ECO:0000256" key="2">
    <source>
        <dbReference type="ARBA" id="ARBA00022448"/>
    </source>
</evidence>
<proteinExistence type="inferred from homology"/>
<evidence type="ECO:0000256" key="3">
    <source>
        <dbReference type="ARBA" id="ARBA00022452"/>
    </source>
</evidence>
<dbReference type="Gene3D" id="2.40.170.20">
    <property type="entry name" value="TonB-dependent receptor, beta-barrel domain"/>
    <property type="match status" value="1"/>
</dbReference>
<sequence>MKHPSIHYLKSCILLLTACFFSVISFGQDVTIKGKVAETTTGKSISGATVAVAKTSKVTTSGNDGSFSIKAKQGDQLVVSFLGYADTTIAIADASTFLEIALSPSVKQLNDIVVTALGVKKEVKKIGYAVQEVKGEDLVKARDQNPISGLTGKVAGLSVGPSAEMLRKPTVLLRGNEITLYVVDGIPISSDTWNISPDDIETYTVLKGPTAASLYGSRAQYGAILITTKKGLKRKGYTVEFNSTNSFDKGFIAFPRTQDEYGGGENALYAFGDGKGGGLNDNDYDVWGPRFEGQLIPQYDGKYDPNTTYTTTFPGGLKFTGHTQPTPYVARGKDNMNRFLRTGFQTTNNLSLSTSGDNYNMRFSVSQSYQQSIIPNMYLNITNFNMYGSYNVSKKFKLEANINYNRQYTPNFPDVDYGPNSLIYNMSVWTGADWDVTAPDITGIWQPGKVGTQSIFAEYQRYHNPWFMVKEWLRGHYKTDIYGYIAGNYKFNDNLNLTARTQITGYDLLRSEKMPYSAHPYGREQNMGDYREDRRNLFENNTELQLNYNYNIGRFLNLSGLVGGNIRTFGYNSNFTSTDYLTVPNVYSFSNSLNPVQASSFNSDMRVYSAYYSLDASLGKYATVAVTGRVDKSSALPSSHDSYFYPSVSVASVISDYVKLPDFISMLKVRGSYAAVHGDKTSSTVGVAPFNTITAFGANPGGTSLYDYPLDYGNNYLSPYGGPDYALSAVYSTSKPYNNQTAAYYTSNIYDPNIRTFNRVNFEGGFDIRFLKNRLGLSATGFQYIDGPQILANPISSATGYSYYYINALKTKKTGYELSLSGNPIKTRNGLNWDVLVNWSTFQDKFEELPPGQDTYNTFFHKGDRVDKFYSSAFVRTEDGQIINDAAGKPLTPNRVSQFMGYLNADFQWSIYNKLSWKGLSVGFQFDGSVGGVTTDYMHNKTMRGGRNIETAEGKLGDARKSDANHAGDVTGNYKGIYVGEGVVVSNGASINYDSKTGEIINYKDLQFAPNTQTTQVQDYVSKYYGVSEANLMSKTFAKLREVTIGYDLPQTWLKNTFINKVSVSLVGRNLIYFYKDQRFKDVDLDQYNYALGGTALQSPTTRRFGFNVNVVF</sequence>
<feature type="signal peptide" evidence="8">
    <location>
        <begin position="1"/>
        <end position="27"/>
    </location>
</feature>
<dbReference type="Gene3D" id="2.60.40.1120">
    <property type="entry name" value="Carboxypeptidase-like, regulatory domain"/>
    <property type="match status" value="1"/>
</dbReference>
<dbReference type="Pfam" id="PF13715">
    <property type="entry name" value="CarbopepD_reg_2"/>
    <property type="match status" value="1"/>
</dbReference>
<dbReference type="NCBIfam" id="TIGR04056">
    <property type="entry name" value="OMP_RagA_SusC"/>
    <property type="match status" value="1"/>
</dbReference>
<keyword evidence="2 7" id="KW-0813">Transport</keyword>